<feature type="domain" description="PD-(D/E)XK endonuclease-like" evidence="1">
    <location>
        <begin position="707"/>
        <end position="986"/>
    </location>
</feature>
<dbReference type="Pfam" id="PF12705">
    <property type="entry name" value="PDDEXK_1"/>
    <property type="match status" value="1"/>
</dbReference>
<evidence type="ECO:0000313" key="3">
    <source>
        <dbReference type="Proteomes" id="UP000488299"/>
    </source>
</evidence>
<protein>
    <submittedName>
        <fullName evidence="2">PD-(D/E)XK nuclease family protein</fullName>
    </submittedName>
</protein>
<organism evidence="2 3">
    <name type="scientific">Rudanella paleaurantiibacter</name>
    <dbReference type="NCBI Taxonomy" id="2614655"/>
    <lineage>
        <taxon>Bacteria</taxon>
        <taxon>Pseudomonadati</taxon>
        <taxon>Bacteroidota</taxon>
        <taxon>Cytophagia</taxon>
        <taxon>Cytophagales</taxon>
        <taxon>Cytophagaceae</taxon>
        <taxon>Rudanella</taxon>
    </lineage>
</organism>
<dbReference type="AlphaFoldDB" id="A0A7J5U5Y2"/>
<sequence>MNFLQQTARSVFDKHPKQAGQSARFDHVWVILPTRRAVSVFLDELGKLSGEPFLAPHAMAIDDFVTEAAGVQLIDQVGLLFELFEVFRVIDPQVEFEQFIGWASVLLIDFDRIDQYLVKADFLFDYLTEAKTLERWQLELPPGSRSLTPTPAMSRYFKLFENLKTAYHALHERLTGQGLAYRGMAYRLLAEQVREKILDNPAYEKVYFVGFNALSKAESQIMESLLRANKAEMIWDIDRYYLDDKKQEAGLFLRRYTENGYLFTRENRAQIGTNLTTLPKHIRVVGVPNASMQTKVAGQIYKEWRQTSEGDGPGGLPQPKTAIILADESLLVPMLYALDESVTDLNITMGLSLRDSLLFTLVDTLFEMQRTVHEFRTRDGRDLRIPKFHYRHVVKVLNHPFVQHYARLNNLMSAPESAEEQPRPLLLHIQEQILTRQWVYLTEGELRQLGHNDRLLKTLFWRWPTDQPTEIIGNLYRLIDLLRAVYSDTQDAVEIEYLYVFYTLLQQLETTIEQQAQIVNGTPITLRSLRQFLYELVRQTSIPFTSEGDSPLQVMGMLETRALDFERVIILSVNEGVLPQARKQSSLIPLDISIDKQIQLPTYRDQESVTAYHFYRLLQRAREVVLIHTTSPDAYGNGKGEPSRFIRQIEHELVPRSAGAITLSTPLVRFGRERTGQDGLMHNWEVAKSPEVMEKLRTNLATRGIYPTALNQFINCSLSFYFSRVAGIAEEEEVEEKMGAAEFGDWLHKTLENLDKKYRMDGRAVSLQMVKDELEETFKEVMKGRVMESGINLLLYDVAQRLMLDFQERQAQLTDLKVIGTEDRYIVELNVPLETGEVVPVRIGGKIDRIEQVEGQIRIIDYKTGKVELPSQSADMATMLPLETGSKWDKARQLWLYKYLFLKQGKRKNPHDLPVTAGFYSFRDINGGLKENPVWFSSNTESPDEFIRASEETLRTLLRRLLDPGEPFRKTEKLETCTYCDFRRICGRE</sequence>
<dbReference type="SUPFAM" id="SSF52540">
    <property type="entry name" value="P-loop containing nucleoside triphosphate hydrolases"/>
    <property type="match status" value="1"/>
</dbReference>
<dbReference type="RefSeq" id="WP_152123088.1">
    <property type="nucleotide sequence ID" value="NZ_WELI01000001.1"/>
</dbReference>
<dbReference type="Gene3D" id="3.40.50.300">
    <property type="entry name" value="P-loop containing nucleotide triphosphate hydrolases"/>
    <property type="match status" value="1"/>
</dbReference>
<dbReference type="InterPro" id="IPR011335">
    <property type="entry name" value="Restrct_endonuc-II-like"/>
</dbReference>
<dbReference type="Gene3D" id="3.90.320.10">
    <property type="match status" value="1"/>
</dbReference>
<dbReference type="InterPro" id="IPR011604">
    <property type="entry name" value="PDDEXK-like_dom_sf"/>
</dbReference>
<keyword evidence="3" id="KW-1185">Reference proteome</keyword>
<dbReference type="SUPFAM" id="SSF52980">
    <property type="entry name" value="Restriction endonuclease-like"/>
    <property type="match status" value="1"/>
</dbReference>
<dbReference type="InterPro" id="IPR027417">
    <property type="entry name" value="P-loop_NTPase"/>
</dbReference>
<dbReference type="Proteomes" id="UP000488299">
    <property type="component" value="Unassembled WGS sequence"/>
</dbReference>
<dbReference type="EMBL" id="WELI01000001">
    <property type="protein sequence ID" value="KAB7733254.1"/>
    <property type="molecule type" value="Genomic_DNA"/>
</dbReference>
<reference evidence="2 3" key="1">
    <citation type="submission" date="2019-10" db="EMBL/GenBank/DDBJ databases">
        <title>Rudanella paleaurantiibacter sp. nov., isolated from sludge.</title>
        <authorList>
            <person name="Xu S.Q."/>
        </authorList>
    </citation>
    <scope>NUCLEOTIDE SEQUENCE [LARGE SCALE GENOMIC DNA]</scope>
    <source>
        <strain evidence="2 3">HX-22-17</strain>
    </source>
</reference>
<dbReference type="InterPro" id="IPR038726">
    <property type="entry name" value="PDDEXK_AddAB-type"/>
</dbReference>
<gene>
    <name evidence="2" type="ORF">F5984_04815</name>
</gene>
<proteinExistence type="predicted"/>
<accession>A0A7J5U5Y2</accession>
<evidence type="ECO:0000313" key="2">
    <source>
        <dbReference type="EMBL" id="KAB7733254.1"/>
    </source>
</evidence>
<comment type="caution">
    <text evidence="2">The sequence shown here is derived from an EMBL/GenBank/DDBJ whole genome shotgun (WGS) entry which is preliminary data.</text>
</comment>
<name>A0A7J5U5Y2_9BACT</name>
<evidence type="ECO:0000259" key="1">
    <source>
        <dbReference type="Pfam" id="PF12705"/>
    </source>
</evidence>